<dbReference type="InterPro" id="IPR004027">
    <property type="entry name" value="SEC_C_motif"/>
</dbReference>
<evidence type="ECO:0000313" key="2">
    <source>
        <dbReference type="Proteomes" id="UP000219336"/>
    </source>
</evidence>
<dbReference type="PANTHER" id="PTHR33747:SF1">
    <property type="entry name" value="ADENYLATE CYCLASE-ASSOCIATED CAP C-TERMINAL DOMAIN-CONTAINING PROTEIN"/>
    <property type="match status" value="1"/>
</dbReference>
<dbReference type="EMBL" id="OANU01000123">
    <property type="protein sequence ID" value="SNX50649.1"/>
    <property type="molecule type" value="Genomic_DNA"/>
</dbReference>
<proteinExistence type="predicted"/>
<gene>
    <name evidence="1" type="ORF">VTH8203_04310</name>
</gene>
<dbReference type="Pfam" id="PF03695">
    <property type="entry name" value="UPF0149"/>
    <property type="match status" value="1"/>
</dbReference>
<dbReference type="InterPro" id="IPR011978">
    <property type="entry name" value="YgfB-like"/>
</dbReference>
<organism evidence="1 2">
    <name type="scientific">Vibrio thalassae</name>
    <dbReference type="NCBI Taxonomy" id="1243014"/>
    <lineage>
        <taxon>Bacteria</taxon>
        <taxon>Pseudomonadati</taxon>
        <taxon>Pseudomonadota</taxon>
        <taxon>Gammaproteobacteria</taxon>
        <taxon>Vibrionales</taxon>
        <taxon>Vibrionaceae</taxon>
        <taxon>Vibrio</taxon>
    </lineage>
</organism>
<dbReference type="AlphaFoldDB" id="A0A240ER42"/>
<dbReference type="RefSeq" id="WP_096995549.1">
    <property type="nucleotide sequence ID" value="NZ_JBHSII010000001.1"/>
</dbReference>
<sequence length="200" mass="22499">MKFIELPADWTGESSAFIEGAILAANFAVEPLKPERWLANVVGDYSAEQEAWIVEHLNAQYAQLKTAQYHLTDFIGSNTEQLADVAEGFMTVWSTVEQQWINKQFADGTQRMLQALLTTFMLAIDEEQTHNEMRQAGYEQLPQLTEFLLQLDAMIHEVGMAADEMMIGHQSQTVNPFKDVGRNDTCPCGSGKKFKKCCGK</sequence>
<accession>A0A240ER42</accession>
<reference evidence="2" key="1">
    <citation type="submission" date="2016-06" db="EMBL/GenBank/DDBJ databases">
        <authorList>
            <person name="Rodrigo-Torres L."/>
            <person name="Arahal R.D."/>
            <person name="Lucena T."/>
        </authorList>
    </citation>
    <scope>NUCLEOTIDE SEQUENCE [LARGE SCALE GENOMIC DNA]</scope>
    <source>
        <strain evidence="2">CECT8203</strain>
    </source>
</reference>
<dbReference type="Proteomes" id="UP000219336">
    <property type="component" value="Unassembled WGS sequence"/>
</dbReference>
<dbReference type="PANTHER" id="PTHR33747">
    <property type="entry name" value="UPF0225 PROTEIN SCO1677"/>
    <property type="match status" value="1"/>
</dbReference>
<evidence type="ECO:0008006" key="3">
    <source>
        <dbReference type="Google" id="ProtNLM"/>
    </source>
</evidence>
<dbReference type="SUPFAM" id="SSF103642">
    <property type="entry name" value="Sec-C motif"/>
    <property type="match status" value="1"/>
</dbReference>
<dbReference type="Pfam" id="PF02810">
    <property type="entry name" value="SEC-C"/>
    <property type="match status" value="1"/>
</dbReference>
<keyword evidence="2" id="KW-1185">Reference proteome</keyword>
<dbReference type="Gene3D" id="3.10.450.50">
    <property type="match status" value="1"/>
</dbReference>
<dbReference type="OrthoDB" id="570299at2"/>
<evidence type="ECO:0000313" key="1">
    <source>
        <dbReference type="EMBL" id="SNX50649.1"/>
    </source>
</evidence>
<name>A0A240ER42_9VIBR</name>
<protein>
    <recommendedName>
        <fullName evidence="3">Preprotein translocase subunit SecA</fullName>
    </recommendedName>
</protein>